<name>A0A0F9RPG8_9ZZZZ</name>
<dbReference type="InterPro" id="IPR038078">
    <property type="entry name" value="PhoU-like_sf"/>
</dbReference>
<protein>
    <recommendedName>
        <fullName evidence="3">DUF47 family protein</fullName>
    </recommendedName>
</protein>
<dbReference type="Gene3D" id="1.20.58.220">
    <property type="entry name" value="Phosphate transport system protein phou homolog 2, domain 2"/>
    <property type="match status" value="1"/>
</dbReference>
<evidence type="ECO:0000256" key="1">
    <source>
        <dbReference type="ARBA" id="ARBA00008591"/>
    </source>
</evidence>
<reference evidence="2" key="1">
    <citation type="journal article" date="2015" name="Nature">
        <title>Complex archaea that bridge the gap between prokaryotes and eukaryotes.</title>
        <authorList>
            <person name="Spang A."/>
            <person name="Saw J.H."/>
            <person name="Jorgensen S.L."/>
            <person name="Zaremba-Niedzwiedzka K."/>
            <person name="Martijn J."/>
            <person name="Lind A.E."/>
            <person name="van Eijk R."/>
            <person name="Schleper C."/>
            <person name="Guy L."/>
            <person name="Ettema T.J."/>
        </authorList>
    </citation>
    <scope>NUCLEOTIDE SEQUENCE</scope>
</reference>
<comment type="similarity">
    <text evidence="1">Belongs to the UPF0111 family.</text>
</comment>
<gene>
    <name evidence="2" type="ORF">LCGC14_0948130</name>
</gene>
<sequence>MIEVDEKKLQKLSVDELTHLFMDSINEQNLKLIWGIEFLINEDFENFKNNLNYVIQTTTEVQIKKAFERKLFKSKKSSFTKADRLKTFAKINDIKNIGEFLANRLLLYKVVFPDEKFKLQIRNIIKSLREISNKIVKAVKLISSDLEKAHDISEEVKEERRKMRKEEWLLLSQLWNYDMDYLSRTFLYLKQFIEDIMMLADHIKNFAEYIQFLSTKYLIF</sequence>
<dbReference type="InterPro" id="IPR018445">
    <property type="entry name" value="Put_Phosphate_transp_reg"/>
</dbReference>
<dbReference type="Pfam" id="PF01865">
    <property type="entry name" value="PhoU_div"/>
    <property type="match status" value="1"/>
</dbReference>
<comment type="caution">
    <text evidence="2">The sequence shown here is derived from an EMBL/GenBank/DDBJ whole genome shotgun (WGS) entry which is preliminary data.</text>
</comment>
<proteinExistence type="inferred from homology"/>
<evidence type="ECO:0000313" key="2">
    <source>
        <dbReference type="EMBL" id="KKN19193.1"/>
    </source>
</evidence>
<organism evidence="2">
    <name type="scientific">marine sediment metagenome</name>
    <dbReference type="NCBI Taxonomy" id="412755"/>
    <lineage>
        <taxon>unclassified sequences</taxon>
        <taxon>metagenomes</taxon>
        <taxon>ecological metagenomes</taxon>
    </lineage>
</organism>
<dbReference type="AlphaFoldDB" id="A0A0F9RPG8"/>
<evidence type="ECO:0008006" key="3">
    <source>
        <dbReference type="Google" id="ProtNLM"/>
    </source>
</evidence>
<dbReference type="EMBL" id="LAZR01003357">
    <property type="protein sequence ID" value="KKN19193.1"/>
    <property type="molecule type" value="Genomic_DNA"/>
</dbReference>
<accession>A0A0F9RPG8</accession>